<sequence length="266" mass="28379">MQMPAPSLPRDMSTAALAAAKGQTAVVSGGSRGLGATVVRRLLRQGWNVATFSRSGPPDVAASDIGVDAGELDERLFWHPADMASADQLREFATLSIERFGRIDLLVNNAGMLVEGLLAMTGESDIERLIAVNLTGPILLTKACVKAMMRHRRGAVINISSINSVRGHQGVSIYTASKAGLDGFTRSMARELGPLNIRVNSIVPGFFATDLVASLNESRRDRIARRTPLHRLSDVEQVADAVMFLASDASAFITGQTLIVDGGYTC</sequence>
<dbReference type="PROSITE" id="PS00061">
    <property type="entry name" value="ADH_SHORT"/>
    <property type="match status" value="1"/>
</dbReference>
<gene>
    <name evidence="4" type="ORF">C8N35_10168</name>
</gene>
<dbReference type="Pfam" id="PF13561">
    <property type="entry name" value="adh_short_C2"/>
    <property type="match status" value="1"/>
</dbReference>
<comment type="similarity">
    <text evidence="1">Belongs to the short-chain dehydrogenases/reductases (SDR) family.</text>
</comment>
<keyword evidence="2" id="KW-0560">Oxidoreductase</keyword>
<dbReference type="InterPro" id="IPR057326">
    <property type="entry name" value="KR_dom"/>
</dbReference>
<organism evidence="4 5">
    <name type="scientific">Breoghania corrubedonensis</name>
    <dbReference type="NCBI Taxonomy" id="665038"/>
    <lineage>
        <taxon>Bacteria</taxon>
        <taxon>Pseudomonadati</taxon>
        <taxon>Pseudomonadota</taxon>
        <taxon>Alphaproteobacteria</taxon>
        <taxon>Hyphomicrobiales</taxon>
        <taxon>Stappiaceae</taxon>
        <taxon>Breoghania</taxon>
    </lineage>
</organism>
<comment type="caution">
    <text evidence="4">The sequence shown here is derived from an EMBL/GenBank/DDBJ whole genome shotgun (WGS) entry which is preliminary data.</text>
</comment>
<dbReference type="NCBIfam" id="NF005559">
    <property type="entry name" value="PRK07231.1"/>
    <property type="match status" value="1"/>
</dbReference>
<accession>A0A2T5VE95</accession>
<dbReference type="PRINTS" id="PR00081">
    <property type="entry name" value="GDHRDH"/>
</dbReference>
<name>A0A2T5VE95_9HYPH</name>
<dbReference type="RefSeq" id="WP_210203341.1">
    <property type="nucleotide sequence ID" value="NZ_QAYG01000001.1"/>
</dbReference>
<dbReference type="PANTHER" id="PTHR42760:SF133">
    <property type="entry name" value="3-OXOACYL-[ACYL-CARRIER-PROTEIN] REDUCTASE"/>
    <property type="match status" value="1"/>
</dbReference>
<evidence type="ECO:0000313" key="4">
    <source>
        <dbReference type="EMBL" id="PTW62036.1"/>
    </source>
</evidence>
<dbReference type="PRINTS" id="PR00080">
    <property type="entry name" value="SDRFAMILY"/>
</dbReference>
<protein>
    <submittedName>
        <fullName evidence="4">3-oxoacyl-[acyl-carrier protein] reductase</fullName>
    </submittedName>
</protein>
<reference evidence="4 5" key="1">
    <citation type="submission" date="2018-04" db="EMBL/GenBank/DDBJ databases">
        <title>Genomic Encyclopedia of Archaeal and Bacterial Type Strains, Phase II (KMG-II): from individual species to whole genera.</title>
        <authorList>
            <person name="Goeker M."/>
        </authorList>
    </citation>
    <scope>NUCLEOTIDE SEQUENCE [LARGE SCALE GENOMIC DNA]</scope>
    <source>
        <strain evidence="4 5">DSM 23382</strain>
    </source>
</reference>
<dbReference type="PANTHER" id="PTHR42760">
    <property type="entry name" value="SHORT-CHAIN DEHYDROGENASES/REDUCTASES FAMILY MEMBER"/>
    <property type="match status" value="1"/>
</dbReference>
<evidence type="ECO:0000256" key="1">
    <source>
        <dbReference type="ARBA" id="ARBA00006484"/>
    </source>
</evidence>
<dbReference type="InterPro" id="IPR002347">
    <property type="entry name" value="SDR_fam"/>
</dbReference>
<dbReference type="GO" id="GO:0016616">
    <property type="term" value="F:oxidoreductase activity, acting on the CH-OH group of donors, NAD or NADP as acceptor"/>
    <property type="evidence" value="ECO:0007669"/>
    <property type="project" value="TreeGrafter"/>
</dbReference>
<evidence type="ECO:0000256" key="2">
    <source>
        <dbReference type="ARBA" id="ARBA00023002"/>
    </source>
</evidence>
<keyword evidence="5" id="KW-1185">Reference proteome</keyword>
<dbReference type="SMR" id="A0A2T5VE95"/>
<evidence type="ECO:0000313" key="5">
    <source>
        <dbReference type="Proteomes" id="UP000244081"/>
    </source>
</evidence>
<dbReference type="FunFam" id="3.40.50.720:FF:000084">
    <property type="entry name" value="Short-chain dehydrogenase reductase"/>
    <property type="match status" value="1"/>
</dbReference>
<dbReference type="Gene3D" id="3.40.50.720">
    <property type="entry name" value="NAD(P)-binding Rossmann-like Domain"/>
    <property type="match status" value="1"/>
</dbReference>
<dbReference type="AlphaFoldDB" id="A0A2T5VE95"/>
<dbReference type="InterPro" id="IPR036291">
    <property type="entry name" value="NAD(P)-bd_dom_sf"/>
</dbReference>
<dbReference type="SUPFAM" id="SSF51735">
    <property type="entry name" value="NAD(P)-binding Rossmann-fold domains"/>
    <property type="match status" value="1"/>
</dbReference>
<dbReference type="SMART" id="SM00822">
    <property type="entry name" value="PKS_KR"/>
    <property type="match status" value="1"/>
</dbReference>
<feature type="domain" description="Ketoreductase" evidence="3">
    <location>
        <begin position="23"/>
        <end position="205"/>
    </location>
</feature>
<dbReference type="InterPro" id="IPR020904">
    <property type="entry name" value="Sc_DH/Rdtase_CS"/>
</dbReference>
<dbReference type="EMBL" id="QAYG01000001">
    <property type="protein sequence ID" value="PTW62036.1"/>
    <property type="molecule type" value="Genomic_DNA"/>
</dbReference>
<proteinExistence type="inferred from homology"/>
<dbReference type="Proteomes" id="UP000244081">
    <property type="component" value="Unassembled WGS sequence"/>
</dbReference>
<evidence type="ECO:0000259" key="3">
    <source>
        <dbReference type="SMART" id="SM00822"/>
    </source>
</evidence>